<gene>
    <name evidence="1" type="ORF">AAHA92_30600</name>
</gene>
<organism evidence="1 2">
    <name type="scientific">Salvia divinorum</name>
    <name type="common">Maria pastora</name>
    <name type="synonym">Diviner's sage</name>
    <dbReference type="NCBI Taxonomy" id="28513"/>
    <lineage>
        <taxon>Eukaryota</taxon>
        <taxon>Viridiplantae</taxon>
        <taxon>Streptophyta</taxon>
        <taxon>Embryophyta</taxon>
        <taxon>Tracheophyta</taxon>
        <taxon>Spermatophyta</taxon>
        <taxon>Magnoliopsida</taxon>
        <taxon>eudicotyledons</taxon>
        <taxon>Gunneridae</taxon>
        <taxon>Pentapetalae</taxon>
        <taxon>asterids</taxon>
        <taxon>lamiids</taxon>
        <taxon>Lamiales</taxon>
        <taxon>Lamiaceae</taxon>
        <taxon>Nepetoideae</taxon>
        <taxon>Mentheae</taxon>
        <taxon>Salviinae</taxon>
        <taxon>Salvia</taxon>
        <taxon>Salvia subgen. Calosphace</taxon>
    </lineage>
</organism>
<dbReference type="PANTHER" id="PTHR46922">
    <property type="entry name" value="DHHA1 DOMAIN PROTEIN"/>
    <property type="match status" value="1"/>
</dbReference>
<dbReference type="Proteomes" id="UP001567538">
    <property type="component" value="Unassembled WGS sequence"/>
</dbReference>
<dbReference type="PANTHER" id="PTHR46922:SF3">
    <property type="entry name" value="HEAT SHOCK PROTEIN"/>
    <property type="match status" value="1"/>
</dbReference>
<evidence type="ECO:0000313" key="2">
    <source>
        <dbReference type="Proteomes" id="UP001567538"/>
    </source>
</evidence>
<keyword evidence="2" id="KW-1185">Reference proteome</keyword>
<proteinExistence type="predicted"/>
<reference evidence="1 2" key="1">
    <citation type="submission" date="2024-06" db="EMBL/GenBank/DDBJ databases">
        <title>A chromosome level genome sequence of Diviner's sage (Salvia divinorum).</title>
        <authorList>
            <person name="Ford S.A."/>
            <person name="Ro D.-K."/>
            <person name="Ness R.W."/>
            <person name="Phillips M.A."/>
        </authorList>
    </citation>
    <scope>NUCLEOTIDE SEQUENCE [LARGE SCALE GENOMIC DNA]</scope>
    <source>
        <strain evidence="1">SAF-2024a</strain>
        <tissue evidence="1">Leaf</tissue>
    </source>
</reference>
<dbReference type="AlphaFoldDB" id="A0ABD1FUN3"/>
<protein>
    <submittedName>
        <fullName evidence="1">Uncharacterized protein</fullName>
    </submittedName>
</protein>
<dbReference type="EMBL" id="JBEAFC010000012">
    <property type="protein sequence ID" value="KAL1534423.1"/>
    <property type="molecule type" value="Genomic_DNA"/>
</dbReference>
<accession>A0ABD1FUN3</accession>
<comment type="caution">
    <text evidence="1">The sequence shown here is derived from an EMBL/GenBank/DDBJ whole genome shotgun (WGS) entry which is preliminary data.</text>
</comment>
<sequence>MAPFAAFRRRLAASPSAFRFPLLVRRLRSDATLEAIRKASENKIPNLVLYNYPSFSGAFGALYAHLYHSRLNLPCFILPFSSVAPFSVDDLCIEGMKTCYFLDFLGPKGFPLELSRRTSSTIIGFDHRKSVLSQISSWEHSDPNISIHVNIEKSSSTAVYEYFSAKLSDTRSDQIRHTWQIDNMSLLNHDDQERMEIILKYVEAGDLRQWNLPNIKAFYIGLREFRSKLNCITNPLMYQQLTEICSEDLIIKGNTYLSNRQTEASKLLNKVFRVKLGRGFYGECLGIRADGNSDFSDEICKELSQMSAAAGLRPIGAVVYMQRNNLKMCLRTIDSGTDTSEIAKAYGGGGFPSSSSFIIRMDEYNQWRSALPSPIR</sequence>
<evidence type="ECO:0000313" key="1">
    <source>
        <dbReference type="EMBL" id="KAL1534423.1"/>
    </source>
</evidence>
<name>A0ABD1FUN3_SALDI</name>
<dbReference type="Gene3D" id="3.10.310.30">
    <property type="match status" value="1"/>
</dbReference>